<gene>
    <name evidence="3" type="ORF">F2P47_06190</name>
</gene>
<protein>
    <recommendedName>
        <fullName evidence="2">UspA domain-containing protein</fullName>
    </recommendedName>
</protein>
<keyword evidence="4" id="KW-1185">Reference proteome</keyword>
<dbReference type="Gene3D" id="3.40.50.12370">
    <property type="match status" value="1"/>
</dbReference>
<proteinExistence type="inferred from homology"/>
<dbReference type="SUPFAM" id="SSF52402">
    <property type="entry name" value="Adenine nucleotide alpha hydrolases-like"/>
    <property type="match status" value="2"/>
</dbReference>
<comment type="similarity">
    <text evidence="1">Belongs to the universal stress protein A family.</text>
</comment>
<evidence type="ECO:0000256" key="1">
    <source>
        <dbReference type="ARBA" id="ARBA00008791"/>
    </source>
</evidence>
<comment type="caution">
    <text evidence="3">The sequence shown here is derived from an EMBL/GenBank/DDBJ whole genome shotgun (WGS) entry which is preliminary data.</text>
</comment>
<sequence>MFKSILVPTMGFSSDPVALETAMLVARDFKGHLECVHVRPDTQQILIQAAGYDMGMGMGTQMVMGDLIDVLQREDAKRTERAQKTFEAFCKREALPLATAPTGEPAATAAWREVSGRESDILVAEARVHDLTVFGNVTALGGLARTVAGTILINGGRPLLLAGPRAPKQIGKSVVVAWKPAPEAARAVSAAMPILAGAAKVTIVAIAENEEETANSAEALATSLRWHGVNAEISYMAHPAGPVQDTILQCAKEAKADLLVMGAYGHSRLSEFVFGGVTRHVLGGPPIPVLLVH</sequence>
<dbReference type="CDD" id="cd00293">
    <property type="entry name" value="USP-like"/>
    <property type="match status" value="1"/>
</dbReference>
<evidence type="ECO:0000313" key="3">
    <source>
        <dbReference type="EMBL" id="KAB7741329.1"/>
    </source>
</evidence>
<dbReference type="EMBL" id="WESC01000004">
    <property type="protein sequence ID" value="KAB7741329.1"/>
    <property type="molecule type" value="Genomic_DNA"/>
</dbReference>
<dbReference type="AlphaFoldDB" id="A0A6N6VKH9"/>
<dbReference type="InterPro" id="IPR006015">
    <property type="entry name" value="Universal_stress_UspA"/>
</dbReference>
<dbReference type="PANTHER" id="PTHR46268">
    <property type="entry name" value="STRESS RESPONSE PROTEIN NHAX"/>
    <property type="match status" value="1"/>
</dbReference>
<dbReference type="PANTHER" id="PTHR46268:SF15">
    <property type="entry name" value="UNIVERSAL STRESS PROTEIN HP_0031"/>
    <property type="match status" value="1"/>
</dbReference>
<name>A0A6N6VKH9_9HYPH</name>
<evidence type="ECO:0000259" key="2">
    <source>
        <dbReference type="Pfam" id="PF00582"/>
    </source>
</evidence>
<accession>A0A6N6VKH9</accession>
<evidence type="ECO:0000313" key="4">
    <source>
        <dbReference type="Proteomes" id="UP000468901"/>
    </source>
</evidence>
<dbReference type="Proteomes" id="UP000468901">
    <property type="component" value="Unassembled WGS sequence"/>
</dbReference>
<dbReference type="PRINTS" id="PR01438">
    <property type="entry name" value="UNVRSLSTRESS"/>
</dbReference>
<feature type="domain" description="UspA" evidence="2">
    <location>
        <begin position="174"/>
        <end position="293"/>
    </location>
</feature>
<dbReference type="InterPro" id="IPR006016">
    <property type="entry name" value="UspA"/>
</dbReference>
<organism evidence="3 4">
    <name type="scientific">Parvibaculum sedimenti</name>
    <dbReference type="NCBI Taxonomy" id="2608632"/>
    <lineage>
        <taxon>Bacteria</taxon>
        <taxon>Pseudomonadati</taxon>
        <taxon>Pseudomonadota</taxon>
        <taxon>Alphaproteobacteria</taxon>
        <taxon>Hyphomicrobiales</taxon>
        <taxon>Parvibaculaceae</taxon>
        <taxon>Parvibaculum</taxon>
    </lineage>
</organism>
<dbReference type="RefSeq" id="WP_152215308.1">
    <property type="nucleotide sequence ID" value="NZ_JBAQYD010000343.1"/>
</dbReference>
<reference evidence="3 4" key="1">
    <citation type="submission" date="2019-09" db="EMBL/GenBank/DDBJ databases">
        <title>Parvibaculum sedimenti sp. nov., isolated from sediment.</title>
        <authorList>
            <person name="Wang Y."/>
        </authorList>
    </citation>
    <scope>NUCLEOTIDE SEQUENCE [LARGE SCALE GENOMIC DNA]</scope>
    <source>
        <strain evidence="3 4">HXT-9</strain>
    </source>
</reference>
<dbReference type="Pfam" id="PF00582">
    <property type="entry name" value="Usp"/>
    <property type="match status" value="1"/>
</dbReference>